<feature type="transmembrane region" description="Helical" evidence="2">
    <location>
        <begin position="464"/>
        <end position="486"/>
    </location>
</feature>
<feature type="compositionally biased region" description="Polar residues" evidence="1">
    <location>
        <begin position="105"/>
        <end position="116"/>
    </location>
</feature>
<accession>A0A495JK44</accession>
<evidence type="ECO:0000313" key="3">
    <source>
        <dbReference type="EMBL" id="RKR89386.1"/>
    </source>
</evidence>
<feature type="compositionally biased region" description="Low complexity" evidence="1">
    <location>
        <begin position="121"/>
        <end position="134"/>
    </location>
</feature>
<feature type="transmembrane region" description="Helical" evidence="2">
    <location>
        <begin position="184"/>
        <end position="201"/>
    </location>
</feature>
<feature type="transmembrane region" description="Helical" evidence="2">
    <location>
        <begin position="397"/>
        <end position="416"/>
    </location>
</feature>
<feature type="region of interest" description="Disordered" evidence="1">
    <location>
        <begin position="98"/>
        <end position="176"/>
    </location>
</feature>
<feature type="transmembrane region" description="Helical" evidence="2">
    <location>
        <begin position="493"/>
        <end position="512"/>
    </location>
</feature>
<proteinExistence type="predicted"/>
<feature type="transmembrane region" description="Helical" evidence="2">
    <location>
        <begin position="353"/>
        <end position="377"/>
    </location>
</feature>
<keyword evidence="2" id="KW-1133">Transmembrane helix</keyword>
<comment type="caution">
    <text evidence="3">The sequence shown here is derived from an EMBL/GenBank/DDBJ whole genome shotgun (WGS) entry which is preliminary data.</text>
</comment>
<gene>
    <name evidence="3" type="ORF">BDK92_3731</name>
</gene>
<organism evidence="3 4">
    <name type="scientific">Micromonospora pisi</name>
    <dbReference type="NCBI Taxonomy" id="589240"/>
    <lineage>
        <taxon>Bacteria</taxon>
        <taxon>Bacillati</taxon>
        <taxon>Actinomycetota</taxon>
        <taxon>Actinomycetes</taxon>
        <taxon>Micromonosporales</taxon>
        <taxon>Micromonosporaceae</taxon>
        <taxon>Micromonospora</taxon>
    </lineage>
</organism>
<protein>
    <submittedName>
        <fullName evidence="3">Uncharacterized protein DUF4173</fullName>
    </submittedName>
</protein>
<keyword evidence="2" id="KW-0812">Transmembrane</keyword>
<keyword evidence="4" id="KW-1185">Reference proteome</keyword>
<dbReference type="EMBL" id="RBKT01000001">
    <property type="protein sequence ID" value="RKR89386.1"/>
    <property type="molecule type" value="Genomic_DNA"/>
</dbReference>
<dbReference type="Proteomes" id="UP000277671">
    <property type="component" value="Unassembled WGS sequence"/>
</dbReference>
<dbReference type="Pfam" id="PF13687">
    <property type="entry name" value="DUF4153"/>
    <property type="match status" value="1"/>
</dbReference>
<keyword evidence="2" id="KW-0472">Membrane</keyword>
<name>A0A495JK44_9ACTN</name>
<dbReference type="InterPro" id="IPR025291">
    <property type="entry name" value="DUF4153"/>
</dbReference>
<evidence type="ECO:0000256" key="2">
    <source>
        <dbReference type="SAM" id="Phobius"/>
    </source>
</evidence>
<feature type="transmembrane region" description="Helical" evidence="2">
    <location>
        <begin position="428"/>
        <end position="452"/>
    </location>
</feature>
<sequence>MAMPPPTQPVPGQRAQPQAPPTGARWGTVPPPRPPAPPSIWRRRWPGPTGGASQPALAAIAGAALITAASLPLDRPGVGWLVAAVAGTVALGVAIRRPSSVPAGTPSSLTSGRTTEPPTNPATGRPAGPAAGPAAEPPTGPVTVTDGGSVTAAGPSTVRSGSTGEPDRTGTVEPVRTGPARLGVARLFWAATTVALVGVGGLRAAGWLFVLCLLTAAVTACLATMNGKTLPGLFFSVLLTPESVFRARSWALAGLRSSSRAGRAGIGRTLATAAVSVGLLVVFGALFASADAAFADLLDTLLPELSVGAVFRWIFVGLAGGGLLLGAAYVLAAPPDLSGLERPARHRLRRLEWAVPVALLDLLFAAFVLVQLTNLFGGSAHVRETVGLTYAEHARGGFWQLLAVTVLTLMVIGGAVRWAPRETAAERLLIRVLLGALTLFSLVVVASALYRMNVYAQVYGATRLRLLVAACELWLGAVFLLILVAGVRLRAAWLPRLVVGAAVLALLGLAVANPDRLIAERNVDRFFATDRLDVRYLSQLSADAVPALDRLPEPWRDCALREIAQDLTDHPDDWRGANLGRSAAWELLRADPVVGSGQRYGICPGTR</sequence>
<feature type="transmembrane region" description="Helical" evidence="2">
    <location>
        <begin position="310"/>
        <end position="332"/>
    </location>
</feature>
<feature type="compositionally biased region" description="Pro residues" evidence="1">
    <location>
        <begin position="29"/>
        <end position="38"/>
    </location>
</feature>
<feature type="region of interest" description="Disordered" evidence="1">
    <location>
        <begin position="1"/>
        <end position="53"/>
    </location>
</feature>
<reference evidence="3 4" key="1">
    <citation type="submission" date="2018-10" db="EMBL/GenBank/DDBJ databases">
        <title>Sequencing the genomes of 1000 actinobacteria strains.</title>
        <authorList>
            <person name="Klenk H.-P."/>
        </authorList>
    </citation>
    <scope>NUCLEOTIDE SEQUENCE [LARGE SCALE GENOMIC DNA]</scope>
    <source>
        <strain evidence="3 4">DSM 45175</strain>
    </source>
</reference>
<dbReference type="AlphaFoldDB" id="A0A495JK44"/>
<feature type="transmembrane region" description="Helical" evidence="2">
    <location>
        <begin position="270"/>
        <end position="290"/>
    </location>
</feature>
<evidence type="ECO:0000256" key="1">
    <source>
        <dbReference type="SAM" id="MobiDB-lite"/>
    </source>
</evidence>
<evidence type="ECO:0000313" key="4">
    <source>
        <dbReference type="Proteomes" id="UP000277671"/>
    </source>
</evidence>